<evidence type="ECO:0000313" key="2">
    <source>
        <dbReference type="Proteomes" id="UP000013378"/>
    </source>
</evidence>
<dbReference type="AlphaFoldDB" id="R1CYU3"/>
<accession>R1CYU3</accession>
<name>R1CYU3_9FIRM</name>
<sequence>MISLVQKQEIILSHFREGKSQWQIHRETGNARKTIRKYIKEYEIKKEELMKEGVNKKEIIEEIVSKPKYDSSNRKRMVLTDEIIEKIDNYLKENEIKRSSGRKNNR</sequence>
<gene>
    <name evidence="1" type="ORF">L21TH_0165</name>
</gene>
<reference evidence="1 2" key="1">
    <citation type="journal article" date="2015" name="Geomicrobiol. J.">
        <title>Caldisalinibacter kiritimatiensis gen. nov., sp. nov., a moderately thermohalophilic thiosulfate-reducing bacterium from a hypersaline microbial mat.</title>
        <authorList>
            <person name="Ben Hania W."/>
            <person name="Joseph M."/>
            <person name="Fiebig A."/>
            <person name="Bunk B."/>
            <person name="Klenk H.-P."/>
            <person name="Fardeau M.-L."/>
            <person name="Spring S."/>
        </authorList>
    </citation>
    <scope>NUCLEOTIDE SEQUENCE [LARGE SCALE GENOMIC DNA]</scope>
    <source>
        <strain evidence="1 2">L21-TH-D2</strain>
    </source>
</reference>
<dbReference type="EMBL" id="ARZA01000026">
    <property type="protein sequence ID" value="EOD01754.1"/>
    <property type="molecule type" value="Genomic_DNA"/>
</dbReference>
<dbReference type="eggNOG" id="COG4584">
    <property type="taxonomic scope" value="Bacteria"/>
</dbReference>
<dbReference type="Proteomes" id="UP000013378">
    <property type="component" value="Unassembled WGS sequence"/>
</dbReference>
<protein>
    <submittedName>
        <fullName evidence="1">Putative transposase protein</fullName>
    </submittedName>
</protein>
<keyword evidence="2" id="KW-1185">Reference proteome</keyword>
<dbReference type="RefSeq" id="WP_006306457.1">
    <property type="nucleotide sequence ID" value="NZ_ARZA01000026.1"/>
</dbReference>
<dbReference type="PATRIC" id="fig|1304284.3.peg.161"/>
<proteinExistence type="predicted"/>
<comment type="caution">
    <text evidence="1">The sequence shown here is derived from an EMBL/GenBank/DDBJ whole genome shotgun (WGS) entry which is preliminary data.</text>
</comment>
<evidence type="ECO:0000313" key="1">
    <source>
        <dbReference type="EMBL" id="EOD01754.1"/>
    </source>
</evidence>
<organism evidence="1 2">
    <name type="scientific">Caldisalinibacter kiritimatiensis</name>
    <dbReference type="NCBI Taxonomy" id="1304284"/>
    <lineage>
        <taxon>Bacteria</taxon>
        <taxon>Bacillati</taxon>
        <taxon>Bacillota</taxon>
        <taxon>Tissierellia</taxon>
        <taxon>Tissierellales</taxon>
        <taxon>Thermohalobacteraceae</taxon>
        <taxon>Caldisalinibacter</taxon>
    </lineage>
</organism>